<sequence length="660" mass="72906">MDAVAGVRGRGATRRELLSASGDGVGRASRPELRCHQRSRGHNRSARNTGFPEVIDQNINLTEAVLELLVLQDKMSDFSMSSVGQKNRLIATELRNICEALIEHTLSCGSWSASSAQVSLKLFEQLNDIEQLLQNGSNKKKDSKASASSKRKDAKAKAAPRKGLPSLLSTRFLGKFLENLFCSSSEYSGLSELSENSSFMQHIVSAARHELVKVQEPGTFEALYNERLLQSHFKISRECDSQRLVDKSTCLFGRRDKYTGEVVEAFYIEKEGERCMSTPSVALGEKEVGYLGLALSEGMDSSEVPDLKELTKSQYTVYKALVNDILCQTEDSTRLKELIPIMLICCCLSRFIEPGSLLFADPAVARSLLSFYLSVSHQTHDCLKNFGNIAVCFHYNLGDVDEDVELSTKQVFSLINAKTVASLVPVLLEHIHKVHERIDWLLALVRSCTALEAHMKDNDSEASSRQVQEVGLCRQLGYLVAIFIELTQSQLPAGQCTVAVMKQLTRLYNSLAGLSKLYLSLYSSKFGSFCSKYEKLIKLAATQLTPNVYSMITFLQAAVAREISTIPSLIYAIEQHEKLLIQLVKKSKVNLMEFVKMSTARDFRINSATVQARLEESAEANGSADEDNGSVASTGSCSAPRSGTAKPKSKRLRKAPGSKK</sequence>
<feature type="region of interest" description="Disordered" evidence="1">
    <location>
        <begin position="616"/>
        <end position="660"/>
    </location>
</feature>
<reference evidence="3" key="1">
    <citation type="journal article" date="2020" name="Cell">
        <title>Large-Scale Comparative Analyses of Tick Genomes Elucidate Their Genetic Diversity and Vector Capacities.</title>
        <authorList>
            <consortium name="Tick Genome and Microbiome Consortium (TIGMIC)"/>
            <person name="Jia N."/>
            <person name="Wang J."/>
            <person name="Shi W."/>
            <person name="Du L."/>
            <person name="Sun Y."/>
            <person name="Zhan W."/>
            <person name="Jiang J.F."/>
            <person name="Wang Q."/>
            <person name="Zhang B."/>
            <person name="Ji P."/>
            <person name="Bell-Sakyi L."/>
            <person name="Cui X.M."/>
            <person name="Yuan T.T."/>
            <person name="Jiang B.G."/>
            <person name="Yang W.F."/>
            <person name="Lam T.T."/>
            <person name="Chang Q.C."/>
            <person name="Ding S.J."/>
            <person name="Wang X.J."/>
            <person name="Zhu J.G."/>
            <person name="Ruan X.D."/>
            <person name="Zhao L."/>
            <person name="Wei J.T."/>
            <person name="Ye R.Z."/>
            <person name="Que T.C."/>
            <person name="Du C.H."/>
            <person name="Zhou Y.H."/>
            <person name="Cheng J.X."/>
            <person name="Dai P.F."/>
            <person name="Guo W.B."/>
            <person name="Han X.H."/>
            <person name="Huang E.J."/>
            <person name="Li L.F."/>
            <person name="Wei W."/>
            <person name="Gao Y.C."/>
            <person name="Liu J.Z."/>
            <person name="Shao H.Z."/>
            <person name="Wang X."/>
            <person name="Wang C.C."/>
            <person name="Yang T.C."/>
            <person name="Huo Q.B."/>
            <person name="Li W."/>
            <person name="Chen H.Y."/>
            <person name="Chen S.E."/>
            <person name="Zhou L.G."/>
            <person name="Ni X.B."/>
            <person name="Tian J.H."/>
            <person name="Sheng Y."/>
            <person name="Liu T."/>
            <person name="Pan Y.S."/>
            <person name="Xia L.Y."/>
            <person name="Li J."/>
            <person name="Zhao F."/>
            <person name="Cao W.C."/>
        </authorList>
    </citation>
    <scope>NUCLEOTIDE SEQUENCE</scope>
    <source>
        <strain evidence="3">Rmic-2018</strain>
    </source>
</reference>
<dbReference type="GO" id="GO:0006281">
    <property type="term" value="P:DNA repair"/>
    <property type="evidence" value="ECO:0007669"/>
    <property type="project" value="InterPro"/>
</dbReference>
<evidence type="ECO:0000313" key="4">
    <source>
        <dbReference type="Proteomes" id="UP000821866"/>
    </source>
</evidence>
<gene>
    <name evidence="3" type="ORF">HPB51_013567</name>
</gene>
<dbReference type="Pfam" id="PF14678">
    <property type="entry name" value="FANCI_S4"/>
    <property type="match status" value="1"/>
</dbReference>
<accession>A0A9J6DA06</accession>
<feature type="compositionally biased region" description="Basic residues" evidence="1">
    <location>
        <begin position="647"/>
        <end position="660"/>
    </location>
</feature>
<protein>
    <recommendedName>
        <fullName evidence="2">FANCI solenoid 4 domain-containing protein</fullName>
    </recommendedName>
</protein>
<feature type="compositionally biased region" description="Polar residues" evidence="1">
    <location>
        <begin position="630"/>
        <end position="641"/>
    </location>
</feature>
<dbReference type="PANTHER" id="PTHR21818:SF0">
    <property type="entry name" value="FANCONI ANEMIA GROUP I PROTEIN"/>
    <property type="match status" value="1"/>
</dbReference>
<dbReference type="AlphaFoldDB" id="A0A9J6DA06"/>
<organism evidence="3 4">
    <name type="scientific">Rhipicephalus microplus</name>
    <name type="common">Cattle tick</name>
    <name type="synonym">Boophilus microplus</name>
    <dbReference type="NCBI Taxonomy" id="6941"/>
    <lineage>
        <taxon>Eukaryota</taxon>
        <taxon>Metazoa</taxon>
        <taxon>Ecdysozoa</taxon>
        <taxon>Arthropoda</taxon>
        <taxon>Chelicerata</taxon>
        <taxon>Arachnida</taxon>
        <taxon>Acari</taxon>
        <taxon>Parasitiformes</taxon>
        <taxon>Ixodida</taxon>
        <taxon>Ixodoidea</taxon>
        <taxon>Ixodidae</taxon>
        <taxon>Rhipicephalinae</taxon>
        <taxon>Rhipicephalus</taxon>
        <taxon>Boophilus</taxon>
    </lineage>
</organism>
<dbReference type="InterPro" id="IPR029314">
    <property type="entry name" value="FANCI_S4"/>
</dbReference>
<feature type="region of interest" description="Disordered" evidence="1">
    <location>
        <begin position="134"/>
        <end position="161"/>
    </location>
</feature>
<dbReference type="EMBL" id="JABSTU010000010">
    <property type="protein sequence ID" value="KAH8018887.1"/>
    <property type="molecule type" value="Genomic_DNA"/>
</dbReference>
<keyword evidence="4" id="KW-1185">Reference proteome</keyword>
<reference evidence="3" key="2">
    <citation type="submission" date="2021-09" db="EMBL/GenBank/DDBJ databases">
        <authorList>
            <person name="Jia N."/>
            <person name="Wang J."/>
            <person name="Shi W."/>
            <person name="Du L."/>
            <person name="Sun Y."/>
            <person name="Zhan W."/>
            <person name="Jiang J."/>
            <person name="Wang Q."/>
            <person name="Zhang B."/>
            <person name="Ji P."/>
            <person name="Sakyi L.B."/>
            <person name="Cui X."/>
            <person name="Yuan T."/>
            <person name="Jiang B."/>
            <person name="Yang W."/>
            <person name="Lam T.T.-Y."/>
            <person name="Chang Q."/>
            <person name="Ding S."/>
            <person name="Wang X."/>
            <person name="Zhu J."/>
            <person name="Ruan X."/>
            <person name="Zhao L."/>
            <person name="Wei J."/>
            <person name="Que T."/>
            <person name="Du C."/>
            <person name="Cheng J."/>
            <person name="Dai P."/>
            <person name="Han X."/>
            <person name="Huang E."/>
            <person name="Gao Y."/>
            <person name="Liu J."/>
            <person name="Shao H."/>
            <person name="Ye R."/>
            <person name="Li L."/>
            <person name="Wei W."/>
            <person name="Wang X."/>
            <person name="Wang C."/>
            <person name="Huo Q."/>
            <person name="Li W."/>
            <person name="Guo W."/>
            <person name="Chen H."/>
            <person name="Chen S."/>
            <person name="Zhou L."/>
            <person name="Zhou L."/>
            <person name="Ni X."/>
            <person name="Tian J."/>
            <person name="Zhou Y."/>
            <person name="Sheng Y."/>
            <person name="Liu T."/>
            <person name="Pan Y."/>
            <person name="Xia L."/>
            <person name="Li J."/>
            <person name="Zhao F."/>
            <person name="Cao W."/>
        </authorList>
    </citation>
    <scope>NUCLEOTIDE SEQUENCE</scope>
    <source>
        <strain evidence="3">Rmic-2018</strain>
        <tissue evidence="3">Larvae</tissue>
    </source>
</reference>
<evidence type="ECO:0000313" key="3">
    <source>
        <dbReference type="EMBL" id="KAH8018887.1"/>
    </source>
</evidence>
<dbReference type="Proteomes" id="UP000821866">
    <property type="component" value="Chromosome 8"/>
</dbReference>
<name>A0A9J6DA06_RHIMP</name>
<dbReference type="GO" id="GO:0070182">
    <property type="term" value="F:DNA polymerase binding"/>
    <property type="evidence" value="ECO:0007669"/>
    <property type="project" value="TreeGrafter"/>
</dbReference>
<evidence type="ECO:0000259" key="2">
    <source>
        <dbReference type="Pfam" id="PF14678"/>
    </source>
</evidence>
<dbReference type="InterPro" id="IPR026171">
    <property type="entry name" value="FANCI"/>
</dbReference>
<feature type="domain" description="FANCI solenoid 4" evidence="2">
    <location>
        <begin position="388"/>
        <end position="611"/>
    </location>
</feature>
<proteinExistence type="predicted"/>
<dbReference type="VEuPathDB" id="VectorBase:LOC119175866"/>
<dbReference type="PANTHER" id="PTHR21818">
    <property type="entry name" value="BC025462 PROTEIN"/>
    <property type="match status" value="1"/>
</dbReference>
<evidence type="ECO:0000256" key="1">
    <source>
        <dbReference type="SAM" id="MobiDB-lite"/>
    </source>
</evidence>
<comment type="caution">
    <text evidence="3">The sequence shown here is derived from an EMBL/GenBank/DDBJ whole genome shotgun (WGS) entry which is preliminary data.</text>
</comment>